<gene>
    <name evidence="1" type="ORF">BDZ94DRAFT_617550</name>
</gene>
<evidence type="ECO:0000313" key="1">
    <source>
        <dbReference type="EMBL" id="KAF9455636.1"/>
    </source>
</evidence>
<dbReference type="EMBL" id="MU150576">
    <property type="protein sequence ID" value="KAF9455636.1"/>
    <property type="molecule type" value="Genomic_DNA"/>
</dbReference>
<evidence type="ECO:0000313" key="2">
    <source>
        <dbReference type="Proteomes" id="UP000807353"/>
    </source>
</evidence>
<comment type="caution">
    <text evidence="1">The sequence shown here is derived from an EMBL/GenBank/DDBJ whole genome shotgun (WGS) entry which is preliminary data.</text>
</comment>
<organism evidence="1 2">
    <name type="scientific">Collybia nuda</name>
    <dbReference type="NCBI Taxonomy" id="64659"/>
    <lineage>
        <taxon>Eukaryota</taxon>
        <taxon>Fungi</taxon>
        <taxon>Dikarya</taxon>
        <taxon>Basidiomycota</taxon>
        <taxon>Agaricomycotina</taxon>
        <taxon>Agaricomycetes</taxon>
        <taxon>Agaricomycetidae</taxon>
        <taxon>Agaricales</taxon>
        <taxon>Tricholomatineae</taxon>
        <taxon>Clitocybaceae</taxon>
        <taxon>Collybia</taxon>
    </lineage>
</organism>
<name>A0A9P5XTU1_9AGAR</name>
<dbReference type="OrthoDB" id="2956349at2759"/>
<protein>
    <submittedName>
        <fullName evidence="1">Uncharacterized protein</fullName>
    </submittedName>
</protein>
<accession>A0A9P5XTU1</accession>
<reference evidence="1" key="1">
    <citation type="submission" date="2020-11" db="EMBL/GenBank/DDBJ databases">
        <authorList>
            <consortium name="DOE Joint Genome Institute"/>
            <person name="Ahrendt S."/>
            <person name="Riley R."/>
            <person name="Andreopoulos W."/>
            <person name="Labutti K."/>
            <person name="Pangilinan J."/>
            <person name="Ruiz-Duenas F.J."/>
            <person name="Barrasa J.M."/>
            <person name="Sanchez-Garcia M."/>
            <person name="Camarero S."/>
            <person name="Miyauchi S."/>
            <person name="Serrano A."/>
            <person name="Linde D."/>
            <person name="Babiker R."/>
            <person name="Drula E."/>
            <person name="Ayuso-Fernandez I."/>
            <person name="Pacheco R."/>
            <person name="Padilla G."/>
            <person name="Ferreira P."/>
            <person name="Barriuso J."/>
            <person name="Kellner H."/>
            <person name="Castanera R."/>
            <person name="Alfaro M."/>
            <person name="Ramirez L."/>
            <person name="Pisabarro A.G."/>
            <person name="Kuo A."/>
            <person name="Tritt A."/>
            <person name="Lipzen A."/>
            <person name="He G."/>
            <person name="Yan M."/>
            <person name="Ng V."/>
            <person name="Cullen D."/>
            <person name="Martin F."/>
            <person name="Rosso M.-N."/>
            <person name="Henrissat B."/>
            <person name="Hibbett D."/>
            <person name="Martinez A.T."/>
            <person name="Grigoriev I.V."/>
        </authorList>
    </citation>
    <scope>NUCLEOTIDE SEQUENCE</scope>
    <source>
        <strain evidence="1">CBS 247.69</strain>
    </source>
</reference>
<keyword evidence="2" id="KW-1185">Reference proteome</keyword>
<dbReference type="Proteomes" id="UP000807353">
    <property type="component" value="Unassembled WGS sequence"/>
</dbReference>
<dbReference type="AlphaFoldDB" id="A0A9P5XTU1"/>
<sequence length="130" mass="14928">MEITYRQASRTRGSLVYAFPLHEDSLARCGERLHPIPPDLTDPEDLQEARSFQAELIFDRVIDICHEIWPDRPDIQIGLDTNGKHHLLLALIASTKRNDRIIPQGKTLENLINAMVAEGFEQKPRWFTLA</sequence>
<proteinExistence type="predicted"/>